<protein>
    <recommendedName>
        <fullName evidence="8">Kinase</fullName>
        <ecNumber evidence="8">2.7.-.-</ecNumber>
    </recommendedName>
</protein>
<dbReference type="Pfam" id="PF03770">
    <property type="entry name" value="IPK"/>
    <property type="match status" value="1"/>
</dbReference>
<comment type="catalytic activity">
    <reaction evidence="6">
        <text>1D-myo-inositol 1,4,5-trisphosphate + 2 ATP = 1D-myo-inositol 1,3,4,5,6-pentakisphosphate + 2 ADP + 2 H(+)</text>
        <dbReference type="Rhea" id="RHEA:32359"/>
        <dbReference type="ChEBI" id="CHEBI:15378"/>
        <dbReference type="ChEBI" id="CHEBI:30616"/>
        <dbReference type="ChEBI" id="CHEBI:57733"/>
        <dbReference type="ChEBI" id="CHEBI:203600"/>
        <dbReference type="ChEBI" id="CHEBI:456216"/>
        <dbReference type="EC" id="2.7.1.151"/>
    </reaction>
</comment>
<keyword evidence="3" id="KW-0547">Nucleotide-binding</keyword>
<dbReference type="PANTHER" id="PTHR12400">
    <property type="entry name" value="INOSITOL POLYPHOSPHATE KINASE"/>
    <property type="match status" value="1"/>
</dbReference>
<evidence type="ECO:0000256" key="1">
    <source>
        <dbReference type="ARBA" id="ARBA00007374"/>
    </source>
</evidence>
<comment type="similarity">
    <text evidence="1 8">Belongs to the inositol phosphokinase (IPK) family.</text>
</comment>
<feature type="region of interest" description="Disordered" evidence="9">
    <location>
        <begin position="1"/>
        <end position="48"/>
    </location>
</feature>
<dbReference type="RefSeq" id="XP_017771294.1">
    <property type="nucleotide sequence ID" value="XM_017915805.1"/>
</dbReference>
<accession>A0ABM1M9P6</accession>
<keyword evidence="10" id="KW-1185">Reference proteome</keyword>
<dbReference type="SUPFAM" id="SSF56104">
    <property type="entry name" value="SAICAR synthase-like"/>
    <property type="match status" value="1"/>
</dbReference>
<dbReference type="GeneID" id="108558778"/>
<evidence type="ECO:0000256" key="8">
    <source>
        <dbReference type="RuleBase" id="RU363090"/>
    </source>
</evidence>
<keyword evidence="2 8" id="KW-0808">Transferase</keyword>
<reference evidence="11 12" key="1">
    <citation type="submission" date="2025-05" db="UniProtKB">
        <authorList>
            <consortium name="RefSeq"/>
        </authorList>
    </citation>
    <scope>IDENTIFICATION</scope>
    <source>
        <tissue evidence="11 12">Whole Larva</tissue>
    </source>
</reference>
<evidence type="ECO:0000256" key="5">
    <source>
        <dbReference type="ARBA" id="ARBA00022840"/>
    </source>
</evidence>
<evidence type="ECO:0000256" key="4">
    <source>
        <dbReference type="ARBA" id="ARBA00022777"/>
    </source>
</evidence>
<dbReference type="Proteomes" id="UP000695000">
    <property type="component" value="Unplaced"/>
</dbReference>
<proteinExistence type="inferred from homology"/>
<dbReference type="Gene3D" id="3.30.470.160">
    <property type="entry name" value="Inositol polyphosphate kinase"/>
    <property type="match status" value="1"/>
</dbReference>
<evidence type="ECO:0000256" key="3">
    <source>
        <dbReference type="ARBA" id="ARBA00022741"/>
    </source>
</evidence>
<feature type="compositionally biased region" description="Polar residues" evidence="9">
    <location>
        <begin position="23"/>
        <end position="35"/>
    </location>
</feature>
<organism evidence="10 13">
    <name type="scientific">Nicrophorus vespilloides</name>
    <name type="common">Boreal carrion beetle</name>
    <dbReference type="NCBI Taxonomy" id="110193"/>
    <lineage>
        <taxon>Eukaryota</taxon>
        <taxon>Metazoa</taxon>
        <taxon>Ecdysozoa</taxon>
        <taxon>Arthropoda</taxon>
        <taxon>Hexapoda</taxon>
        <taxon>Insecta</taxon>
        <taxon>Pterygota</taxon>
        <taxon>Neoptera</taxon>
        <taxon>Endopterygota</taxon>
        <taxon>Coleoptera</taxon>
        <taxon>Polyphaga</taxon>
        <taxon>Staphyliniformia</taxon>
        <taxon>Silphidae</taxon>
        <taxon>Nicrophorinae</taxon>
        <taxon>Nicrophorus</taxon>
    </lineage>
</organism>
<evidence type="ECO:0000313" key="10">
    <source>
        <dbReference type="Proteomes" id="UP000695000"/>
    </source>
</evidence>
<dbReference type="InterPro" id="IPR005522">
    <property type="entry name" value="IPK"/>
</dbReference>
<dbReference type="EC" id="2.7.-.-" evidence="8"/>
<evidence type="ECO:0000256" key="7">
    <source>
        <dbReference type="ARBA" id="ARBA00036525"/>
    </source>
</evidence>
<sequence length="428" mass="48785">MGKSEIDRLQPSQLSAHIGDGNMDNQPSLYTSNNNESKKAAEDVDEEAEPVELENQVAGHTNDGHNLGMLKYKGAVLKPITKVVNGERESCFYNDLDASYSASLKQLKQFVPQYFGKEVVPIGDKLVECLVLEDLTKGLKEPCIMDIKIGRRTWDPRANLDKIKKEDEKYKETKRDLGFCVPGFQVYKITNGKLKKYGKEYGKKLNKESIIEAFKVFLNGDIAWSRCLLVQLLVNLWRIQNWAKKQTAVRLYSSSILLIYDARRLKQNLEINGCLRQTKPKPPVLKRSASLYRPLSIAILHDKESVRTGFSGQLNADGPIFTNSKPSSPRIINCAPSITRKEVPTLKRMHSFHNNYDKDLQTIRDNYVYMLDDLVSEQKTELWATAKMIDFAHAYPAESNTIDYNYLDGIENLVKIFEGFLSECDNRN</sequence>
<name>A0ABM1M9P6_NICVS</name>
<keyword evidence="5" id="KW-0067">ATP-binding</keyword>
<evidence type="ECO:0000256" key="9">
    <source>
        <dbReference type="SAM" id="MobiDB-lite"/>
    </source>
</evidence>
<keyword evidence="4 8" id="KW-0418">Kinase</keyword>
<evidence type="ECO:0000256" key="2">
    <source>
        <dbReference type="ARBA" id="ARBA00022679"/>
    </source>
</evidence>
<comment type="catalytic activity">
    <reaction evidence="7">
        <text>1D-myo-inositol 1,3,4,6-tetrakisphosphate + ATP = 1D-myo-inositol 1,3,4,5,6-pentakisphosphate + ADP + H(+)</text>
        <dbReference type="Rhea" id="RHEA:12717"/>
        <dbReference type="ChEBI" id="CHEBI:15378"/>
        <dbReference type="ChEBI" id="CHEBI:30616"/>
        <dbReference type="ChEBI" id="CHEBI:57660"/>
        <dbReference type="ChEBI" id="CHEBI:57733"/>
        <dbReference type="ChEBI" id="CHEBI:456216"/>
        <dbReference type="EC" id="2.7.1.140"/>
    </reaction>
</comment>
<dbReference type="InterPro" id="IPR038286">
    <property type="entry name" value="IPK_sf"/>
</dbReference>
<dbReference type="RefSeq" id="XP_017771295.1">
    <property type="nucleotide sequence ID" value="XM_017915806.1"/>
</dbReference>
<gene>
    <name evidence="11 12 13" type="primary">LOC108558778</name>
</gene>
<evidence type="ECO:0000313" key="13">
    <source>
        <dbReference type="RefSeq" id="XP_017771296.1"/>
    </source>
</evidence>
<evidence type="ECO:0000313" key="11">
    <source>
        <dbReference type="RefSeq" id="XP_017771294.1"/>
    </source>
</evidence>
<dbReference type="PANTHER" id="PTHR12400:SF51">
    <property type="entry name" value="INOSITOL POLYPHOSPHATE MULTIKINASE"/>
    <property type="match status" value="1"/>
</dbReference>
<evidence type="ECO:0000256" key="6">
    <source>
        <dbReference type="ARBA" id="ARBA00036164"/>
    </source>
</evidence>
<dbReference type="RefSeq" id="XP_017771296.1">
    <property type="nucleotide sequence ID" value="XM_017915807.1"/>
</dbReference>
<evidence type="ECO:0000313" key="12">
    <source>
        <dbReference type="RefSeq" id="XP_017771295.1"/>
    </source>
</evidence>